<organism evidence="3 4">
    <name type="scientific">Enteractinococcus fodinae</name>
    <dbReference type="NCBI Taxonomy" id="684663"/>
    <lineage>
        <taxon>Bacteria</taxon>
        <taxon>Bacillati</taxon>
        <taxon>Actinomycetota</taxon>
        <taxon>Actinomycetes</taxon>
        <taxon>Micrococcales</taxon>
        <taxon>Micrococcaceae</taxon>
    </lineage>
</organism>
<dbReference type="InterPro" id="IPR001482">
    <property type="entry name" value="T2SS/T4SS_dom"/>
</dbReference>
<comment type="caution">
    <text evidence="3">The sequence shown here is derived from an EMBL/GenBank/DDBJ whole genome shotgun (WGS) entry which is preliminary data.</text>
</comment>
<proteinExistence type="inferred from homology"/>
<dbReference type="InterPro" id="IPR050921">
    <property type="entry name" value="T4SS_GSP_E_ATPase"/>
</dbReference>
<dbReference type="InterPro" id="IPR027417">
    <property type="entry name" value="P-loop_NTPase"/>
</dbReference>
<comment type="similarity">
    <text evidence="1">Belongs to the GSP E family.</text>
</comment>
<dbReference type="PANTHER" id="PTHR30486">
    <property type="entry name" value="TWITCHING MOTILITY PROTEIN PILT"/>
    <property type="match status" value="1"/>
</dbReference>
<accession>A0ABU2AY90</accession>
<gene>
    <name evidence="3" type="ORF">J2S62_000564</name>
</gene>
<dbReference type="Proteomes" id="UP001183794">
    <property type="component" value="Unassembled WGS sequence"/>
</dbReference>
<dbReference type="EMBL" id="JAVDYJ010000001">
    <property type="protein sequence ID" value="MDR7346307.1"/>
    <property type="molecule type" value="Genomic_DNA"/>
</dbReference>
<protein>
    <submittedName>
        <fullName evidence="3">Pilus assembly protein CpaF</fullName>
    </submittedName>
</protein>
<dbReference type="Pfam" id="PF00437">
    <property type="entry name" value="T2SSE"/>
    <property type="match status" value="1"/>
</dbReference>
<keyword evidence="4" id="KW-1185">Reference proteome</keyword>
<dbReference type="NCBIfam" id="TIGR03819">
    <property type="entry name" value="heli_sec_ATPase"/>
    <property type="match status" value="1"/>
</dbReference>
<feature type="domain" description="Bacterial type II secretion system protein E" evidence="2">
    <location>
        <begin position="155"/>
        <end position="348"/>
    </location>
</feature>
<dbReference type="Gene3D" id="3.30.450.380">
    <property type="match status" value="1"/>
</dbReference>
<evidence type="ECO:0000259" key="2">
    <source>
        <dbReference type="Pfam" id="PF00437"/>
    </source>
</evidence>
<dbReference type="SUPFAM" id="SSF52540">
    <property type="entry name" value="P-loop containing nucleoside triphosphate hydrolases"/>
    <property type="match status" value="1"/>
</dbReference>
<dbReference type="RefSeq" id="WP_310171142.1">
    <property type="nucleotide sequence ID" value="NZ_BAABHE010000002.1"/>
</dbReference>
<name>A0ABU2AY90_9MICC</name>
<dbReference type="CDD" id="cd01130">
    <property type="entry name" value="VirB11-like_ATPase"/>
    <property type="match status" value="1"/>
</dbReference>
<evidence type="ECO:0000313" key="3">
    <source>
        <dbReference type="EMBL" id="MDR7346307.1"/>
    </source>
</evidence>
<evidence type="ECO:0000256" key="1">
    <source>
        <dbReference type="ARBA" id="ARBA00006611"/>
    </source>
</evidence>
<dbReference type="Gene3D" id="3.40.50.300">
    <property type="entry name" value="P-loop containing nucleotide triphosphate hydrolases"/>
    <property type="match status" value="1"/>
</dbReference>
<evidence type="ECO:0000313" key="4">
    <source>
        <dbReference type="Proteomes" id="UP001183794"/>
    </source>
</evidence>
<reference evidence="3 4" key="1">
    <citation type="submission" date="2023-07" db="EMBL/GenBank/DDBJ databases">
        <title>Sequencing the genomes of 1000 actinobacteria strains.</title>
        <authorList>
            <person name="Klenk H.-P."/>
        </authorList>
    </citation>
    <scope>NUCLEOTIDE SEQUENCE [LARGE SCALE GENOMIC DNA]</scope>
    <source>
        <strain evidence="3 4">DSM 22966</strain>
    </source>
</reference>
<dbReference type="InterPro" id="IPR022399">
    <property type="entry name" value="TadA-like_ATPase"/>
</dbReference>
<dbReference type="PANTHER" id="PTHR30486:SF6">
    <property type="entry name" value="TYPE IV PILUS RETRACTATION ATPASE PILT"/>
    <property type="match status" value="1"/>
</dbReference>
<sequence length="404" mass="42655">MSRGWVPQLPQKTGGFAAAKQWLAARIKPTTHGAQQPDRPGTAVVAQAVAKHVPVASVPEAHATMDRLVEDLIGLGPLAPFTRHPETTDIIVDGHGHIWTDTGTGLTRSDTVLDADTTRALAVRLLGQGGKRLDEGMPFGDVQIGQARVHAVLPPIATAGPQLSIRLPARTQPTLETLAAQWPGAAKWLEILGHLMQHRTNMLISGATGSGKTTLLAALLATVDPTERILTIEDTPELDIRHPHVVGLATREANTEGQGGIGLPVLIRQALRMRPDRLIVGECRGAEVADFLTAMNTGHRGAIGTLHANSAADVPARLHAMAALAGLEPATAALQIRSAVDVIIHLHRDEHGERYPAEVALLDDSGDAAELRLIPVLTTVGTQVLEGPGLARLDTLSPGTERAA</sequence>